<gene>
    <name evidence="1" type="ORF">DFP79_2819</name>
</gene>
<name>A0A4R6M4L8_9GAMM</name>
<comment type="caution">
    <text evidence="1">The sequence shown here is derived from an EMBL/GenBank/DDBJ whole genome shotgun (WGS) entry which is preliminary data.</text>
</comment>
<sequence>MHFKLIYGNHWNFGINVGDTFLLIKSALELAGHIADIEKELCPGHVNVVIENFDAEYVRKIDHLVKNDGRLIIVGTEFLTKNTFNNFSFQDGSSYYFDSEYWSERYNNFLDACQYASAIWHFSDVAKSDYEDNLSIPVLYFPHYYVPNFKQVIHRSDEQKNIDFLFTGAKTEYRTTIINELKERGFYVESVHALTAPFHRNDLISRAKICLNLKQFREWPYPSQSRFFYHLINESLLVSEQTDIRADIQDFTLTASGNFIDYCVEEYEKGNYNERAKALSIGYQSAFSMLTEVQRIIEGSGL</sequence>
<evidence type="ECO:0000313" key="2">
    <source>
        <dbReference type="Proteomes" id="UP000294656"/>
    </source>
</evidence>
<organism evidence="1 2">
    <name type="scientific">Marinomonas balearica</name>
    <dbReference type="NCBI Taxonomy" id="491947"/>
    <lineage>
        <taxon>Bacteria</taxon>
        <taxon>Pseudomonadati</taxon>
        <taxon>Pseudomonadota</taxon>
        <taxon>Gammaproteobacteria</taxon>
        <taxon>Oceanospirillales</taxon>
        <taxon>Oceanospirillaceae</taxon>
        <taxon>Marinomonas</taxon>
    </lineage>
</organism>
<keyword evidence="2" id="KW-1185">Reference proteome</keyword>
<dbReference type="OrthoDB" id="7067850at2"/>
<protein>
    <recommendedName>
        <fullName evidence="3">Glycosyl transferase family 1</fullName>
    </recommendedName>
</protein>
<dbReference type="AlphaFoldDB" id="A0A4R6M4L8"/>
<reference evidence="1 2" key="1">
    <citation type="submission" date="2019-03" db="EMBL/GenBank/DDBJ databases">
        <title>Genomic Encyclopedia of Type Strains, Phase III (KMG-III): the genomes of soil and plant-associated and newly described type strains.</title>
        <authorList>
            <person name="Whitman W."/>
        </authorList>
    </citation>
    <scope>NUCLEOTIDE SEQUENCE [LARGE SCALE GENOMIC DNA]</scope>
    <source>
        <strain evidence="1 2">CECT 7378</strain>
    </source>
</reference>
<dbReference type="RefSeq" id="WP_133504546.1">
    <property type="nucleotide sequence ID" value="NZ_SNXC01000014.1"/>
</dbReference>
<proteinExistence type="predicted"/>
<evidence type="ECO:0000313" key="1">
    <source>
        <dbReference type="EMBL" id="TDO96247.1"/>
    </source>
</evidence>
<dbReference type="EMBL" id="SNXC01000014">
    <property type="protein sequence ID" value="TDO96247.1"/>
    <property type="molecule type" value="Genomic_DNA"/>
</dbReference>
<dbReference type="Proteomes" id="UP000294656">
    <property type="component" value="Unassembled WGS sequence"/>
</dbReference>
<accession>A0A4R6M4L8</accession>
<evidence type="ECO:0008006" key="3">
    <source>
        <dbReference type="Google" id="ProtNLM"/>
    </source>
</evidence>